<keyword evidence="3" id="KW-1185">Reference proteome</keyword>
<feature type="compositionally biased region" description="Acidic residues" evidence="1">
    <location>
        <begin position="12"/>
        <end position="22"/>
    </location>
</feature>
<dbReference type="EMBL" id="JAUPFM010000013">
    <property type="protein sequence ID" value="KAK2833415.1"/>
    <property type="molecule type" value="Genomic_DNA"/>
</dbReference>
<dbReference type="AlphaFoldDB" id="A0AA88M9A5"/>
<evidence type="ECO:0000256" key="1">
    <source>
        <dbReference type="SAM" id="MobiDB-lite"/>
    </source>
</evidence>
<feature type="region of interest" description="Disordered" evidence="1">
    <location>
        <begin position="119"/>
        <end position="151"/>
    </location>
</feature>
<comment type="caution">
    <text evidence="2">The sequence shown here is derived from an EMBL/GenBank/DDBJ whole genome shotgun (WGS) entry which is preliminary data.</text>
</comment>
<feature type="compositionally biased region" description="Polar residues" evidence="1">
    <location>
        <begin position="1"/>
        <end position="11"/>
    </location>
</feature>
<reference evidence="2" key="1">
    <citation type="submission" date="2023-07" db="EMBL/GenBank/DDBJ databases">
        <title>Chromosome-level Genome Assembly of Striped Snakehead (Channa striata).</title>
        <authorList>
            <person name="Liu H."/>
        </authorList>
    </citation>
    <scope>NUCLEOTIDE SEQUENCE</scope>
    <source>
        <strain evidence="2">Gz</strain>
        <tissue evidence="2">Muscle</tissue>
    </source>
</reference>
<organism evidence="2 3">
    <name type="scientific">Channa striata</name>
    <name type="common">Snakehead murrel</name>
    <name type="synonym">Ophicephalus striatus</name>
    <dbReference type="NCBI Taxonomy" id="64152"/>
    <lineage>
        <taxon>Eukaryota</taxon>
        <taxon>Metazoa</taxon>
        <taxon>Chordata</taxon>
        <taxon>Craniata</taxon>
        <taxon>Vertebrata</taxon>
        <taxon>Euteleostomi</taxon>
        <taxon>Actinopterygii</taxon>
        <taxon>Neopterygii</taxon>
        <taxon>Teleostei</taxon>
        <taxon>Neoteleostei</taxon>
        <taxon>Acanthomorphata</taxon>
        <taxon>Anabantaria</taxon>
        <taxon>Anabantiformes</taxon>
        <taxon>Channoidei</taxon>
        <taxon>Channidae</taxon>
        <taxon>Channa</taxon>
    </lineage>
</organism>
<proteinExistence type="predicted"/>
<feature type="region of interest" description="Disordered" evidence="1">
    <location>
        <begin position="1"/>
        <end position="24"/>
    </location>
</feature>
<sequence>MEDSLSFNMDTDQMDDDYENLGEDLSGQDSVLQFVSEPAASEQRFPETLHTEVFRESTETTHIPCGEVVDEDCSKKTPSTAVEDSLSFDVDVSRVDAEFENLGEDAPGQESFLQVVTEPTTSTQRLQEDVSGESTDVADEDCSRKTPSRTVEDSLSFNMDISQTDSDYENLGDDAPGQESFPQLVTEPVESPQRLQMDVFWRKHSRKTPSGTVEDSLSFNMDISQTDSDYENLGEDEPGQVSFLQLVREPSTSTQRLQMDVFGENTDVADEGCSKKTPLRTVEDSLSFNMDISQTDSDYENLGEDAPGQESFLQVVREPATSTQMFPETQQMDFIRECTDVAVKDCSKKTPSRTVEDFNIDICQTDSDYENLGEDAPGQESFLQVVREPTTSRQRLQMDVFGESTDVADEGFSKKTPSRTVKDSLSFNIDICQTDSDYE</sequence>
<evidence type="ECO:0000313" key="3">
    <source>
        <dbReference type="Proteomes" id="UP001187415"/>
    </source>
</evidence>
<protein>
    <submittedName>
        <fullName evidence="2">Uncharacterized protein</fullName>
    </submittedName>
</protein>
<name>A0AA88M9A5_CHASR</name>
<accession>A0AA88M9A5</accession>
<dbReference type="Proteomes" id="UP001187415">
    <property type="component" value="Unassembled WGS sequence"/>
</dbReference>
<gene>
    <name evidence="2" type="ORF">Q5P01_017304</name>
</gene>
<evidence type="ECO:0000313" key="2">
    <source>
        <dbReference type="EMBL" id="KAK2833415.1"/>
    </source>
</evidence>